<proteinExistence type="predicted"/>
<organism evidence="3 4">
    <name type="scientific">Verticillium dahliae</name>
    <name type="common">Verticillium wilt</name>
    <dbReference type="NCBI Taxonomy" id="27337"/>
    <lineage>
        <taxon>Eukaryota</taxon>
        <taxon>Fungi</taxon>
        <taxon>Dikarya</taxon>
        <taxon>Ascomycota</taxon>
        <taxon>Pezizomycotina</taxon>
        <taxon>Sordariomycetes</taxon>
        <taxon>Hypocreomycetidae</taxon>
        <taxon>Glomerellales</taxon>
        <taxon>Plectosphaerellaceae</taxon>
        <taxon>Verticillium</taxon>
    </lineage>
</organism>
<name>A0A444RW18_VERDA</name>
<reference evidence="3 4" key="1">
    <citation type="submission" date="2018-12" db="EMBL/GenBank/DDBJ databases">
        <title>Genome of Verticillium dahliae isolate Getta Getta.</title>
        <authorList>
            <person name="Gardiner D.M."/>
        </authorList>
    </citation>
    <scope>NUCLEOTIDE SEQUENCE [LARGE SCALE GENOMIC DNA]</scope>
    <source>
        <strain evidence="3 4">Getta Getta</strain>
    </source>
</reference>
<gene>
    <name evidence="3" type="ORF">VDGE_02652</name>
</gene>
<evidence type="ECO:0000256" key="2">
    <source>
        <dbReference type="SAM" id="Phobius"/>
    </source>
</evidence>
<protein>
    <submittedName>
        <fullName evidence="3">Uncharacterized protein</fullName>
    </submittedName>
</protein>
<feature type="region of interest" description="Disordered" evidence="1">
    <location>
        <begin position="193"/>
        <end position="239"/>
    </location>
</feature>
<accession>A0A444RW18</accession>
<dbReference type="AlphaFoldDB" id="A0A444RW18"/>
<feature type="transmembrane region" description="Helical" evidence="2">
    <location>
        <begin position="163"/>
        <end position="182"/>
    </location>
</feature>
<feature type="compositionally biased region" description="Basic and acidic residues" evidence="1">
    <location>
        <begin position="193"/>
        <end position="222"/>
    </location>
</feature>
<keyword evidence="2" id="KW-0812">Transmembrane</keyword>
<evidence type="ECO:0000313" key="3">
    <source>
        <dbReference type="EMBL" id="RXG45358.1"/>
    </source>
</evidence>
<comment type="caution">
    <text evidence="3">The sequence shown here is derived from an EMBL/GenBank/DDBJ whole genome shotgun (WGS) entry which is preliminary data.</text>
</comment>
<dbReference type="Proteomes" id="UP000288725">
    <property type="component" value="Chromosome 3"/>
</dbReference>
<sequence length="270" mass="29484">MPKLESPLTGEAGRLARLENLSQATKEIDRLLCSNGISDKSAARSIVGSQFTDKADTDDTYLVNLLGTSSPSLSQSNSAAARRSKGNPSSRPNKRLERAQSTTLSIRDEPQKLPHHLNIHNLGLPTTVYSPHRTFCIMSFFAGDSRPSEAPPPPHGGLKTTEIGVIVGAVTAVVLFIAIIFVRRMHSIKKEQRRAQEANDVESAHHAGEAAEHKGDADDPFRNDASSGDNLPQRPKPIRMKLASYLPSTITKRLFKAHLEADTEMTSRPH</sequence>
<feature type="compositionally biased region" description="Low complexity" evidence="1">
    <location>
        <begin position="69"/>
        <end position="81"/>
    </location>
</feature>
<feature type="region of interest" description="Disordered" evidence="1">
    <location>
        <begin position="67"/>
        <end position="111"/>
    </location>
</feature>
<keyword evidence="2" id="KW-1133">Transmembrane helix</keyword>
<dbReference type="EMBL" id="RSDZ01000064">
    <property type="protein sequence ID" value="RXG45358.1"/>
    <property type="molecule type" value="Genomic_DNA"/>
</dbReference>
<keyword evidence="2" id="KW-0472">Membrane</keyword>
<evidence type="ECO:0000256" key="1">
    <source>
        <dbReference type="SAM" id="MobiDB-lite"/>
    </source>
</evidence>
<evidence type="ECO:0000313" key="4">
    <source>
        <dbReference type="Proteomes" id="UP000288725"/>
    </source>
</evidence>